<organism evidence="21">
    <name type="scientific">Anopheles melas</name>
    <dbReference type="NCBI Taxonomy" id="34690"/>
    <lineage>
        <taxon>Eukaryota</taxon>
        <taxon>Metazoa</taxon>
        <taxon>Ecdysozoa</taxon>
        <taxon>Arthropoda</taxon>
        <taxon>Hexapoda</taxon>
        <taxon>Insecta</taxon>
        <taxon>Pterygota</taxon>
        <taxon>Neoptera</taxon>
        <taxon>Endopterygota</taxon>
        <taxon>Diptera</taxon>
        <taxon>Nematocera</taxon>
        <taxon>Culicoidea</taxon>
        <taxon>Culicidae</taxon>
        <taxon>Anophelinae</taxon>
        <taxon>Anopheles</taxon>
    </lineage>
</organism>
<keyword evidence="13 17" id="KW-0830">Ubiquinone</keyword>
<dbReference type="InterPro" id="IPR001516">
    <property type="entry name" value="Proton_antipo_N"/>
</dbReference>
<evidence type="ECO:0000256" key="4">
    <source>
        <dbReference type="ARBA" id="ARBA00021096"/>
    </source>
</evidence>
<evidence type="ECO:0000313" key="21">
    <source>
        <dbReference type="EMBL" id="ALJ02437.1"/>
    </source>
</evidence>
<evidence type="ECO:0000256" key="10">
    <source>
        <dbReference type="ARBA" id="ARBA00022982"/>
    </source>
</evidence>
<keyword evidence="6" id="KW-0679">Respiratory chain</keyword>
<dbReference type="GO" id="GO:0003954">
    <property type="term" value="F:NADH dehydrogenase activity"/>
    <property type="evidence" value="ECO:0007669"/>
    <property type="project" value="TreeGrafter"/>
</dbReference>
<name>A0A0N7HXI7_9DIPT</name>
<dbReference type="EC" id="7.1.1.2" evidence="3 17"/>
<dbReference type="PANTHER" id="PTHR42829">
    <property type="entry name" value="NADH-UBIQUINONE OXIDOREDUCTASE CHAIN 5"/>
    <property type="match status" value="1"/>
</dbReference>
<evidence type="ECO:0000256" key="11">
    <source>
        <dbReference type="ARBA" id="ARBA00022989"/>
    </source>
</evidence>
<evidence type="ECO:0000256" key="13">
    <source>
        <dbReference type="ARBA" id="ARBA00023075"/>
    </source>
</evidence>
<feature type="transmembrane region" description="Helical" evidence="17">
    <location>
        <begin position="421"/>
        <end position="446"/>
    </location>
</feature>
<feature type="transmembrane region" description="Helical" evidence="17">
    <location>
        <begin position="298"/>
        <end position="320"/>
    </location>
</feature>
<evidence type="ECO:0000259" key="19">
    <source>
        <dbReference type="Pfam" id="PF00662"/>
    </source>
</evidence>
<sequence>MNYLVNYCKISFYFLMSISLSLFLISLKFLLTDLVYFIEWEILSLQSMSIVMTFLFDWMSLMFMSFVLLISSLVIFYSNQYMEEDYNINRFILLVLMFVMSMMMLIISPNLISILLGWDGLGLVSYCLVIYFQNVKSYNAGMLTALSNRIGDVALLLAIAWMLNYGSWNYIFYLDMMKNNIEMMIIGGLVMLAAMTKSAQIPFSSWLPAAMAAPTPVSALVHSSTLVTAGVYLLIRFNDVLMNWWMAQLLLLVSGLTMFMAGLGANFEFDLKKIIALSTLSQLGLMMSILSMGFYKLAFFHLLTHALFKALLFMCAGSIIHNMKNSQDIRMMGSLSMSMPLTCSCFNVANLALCGMPFLAGFYSKDLILEMVMLSYVNVFSFFLFFFSTGLTVCYSFRLVYYSMTGDFNSSSLHPLNDSGWTMLFSICFLTIMAVIGGSMLSWLMFLNPAMICLPLEMKLLTLFVCIVGGLMGYLISDVKLFFTNKALYFYNFTSFVGSMWFMPVISTLGVINYPLKLGLYSYKSFDQGWSEFFGGQMVYFQLKNYSLYLQEFQSNSLKIYLLSYMLWFIILLMLVVLVN</sequence>
<evidence type="ECO:0000256" key="14">
    <source>
        <dbReference type="ARBA" id="ARBA00023128"/>
    </source>
</evidence>
<dbReference type="GeneID" id="26121482"/>
<dbReference type="GO" id="GO:0005743">
    <property type="term" value="C:mitochondrial inner membrane"/>
    <property type="evidence" value="ECO:0007669"/>
    <property type="project" value="UniProtKB-SubCell"/>
</dbReference>
<keyword evidence="11 17" id="KW-1133">Transmembrane helix</keyword>
<comment type="function">
    <text evidence="1">Core subunit of the mitochondrial membrane respiratory chain NADH dehydrogenase (Complex I) that is believed to belong to the minimal assembly required for catalysis. Complex I functions in the transfer of electrons from NADH to the respiratory chain. The immediate electron acceptor for the enzyme is believed to be ubiquinone.</text>
</comment>
<evidence type="ECO:0000256" key="1">
    <source>
        <dbReference type="ARBA" id="ARBA00003257"/>
    </source>
</evidence>
<evidence type="ECO:0000256" key="7">
    <source>
        <dbReference type="ARBA" id="ARBA00022692"/>
    </source>
</evidence>
<evidence type="ECO:0000256" key="6">
    <source>
        <dbReference type="ARBA" id="ARBA00022660"/>
    </source>
</evidence>
<feature type="transmembrane region" description="Helical" evidence="17">
    <location>
        <begin position="179"/>
        <end position="196"/>
    </location>
</feature>
<feature type="transmembrane region" description="Helical" evidence="17">
    <location>
        <begin position="153"/>
        <end position="173"/>
    </location>
</feature>
<feature type="domain" description="NADH:quinone oxidoreductase/Mrp antiporter transmembrane" evidence="18">
    <location>
        <begin position="108"/>
        <end position="392"/>
    </location>
</feature>
<keyword evidence="8" id="KW-0999">Mitochondrion inner membrane</keyword>
<feature type="transmembrane region" description="Helical" evidence="17">
    <location>
        <begin position="247"/>
        <end position="267"/>
    </location>
</feature>
<dbReference type="PANTHER" id="PTHR42829:SF2">
    <property type="entry name" value="NADH-UBIQUINONE OXIDOREDUCTASE CHAIN 5"/>
    <property type="match status" value="1"/>
</dbReference>
<dbReference type="PRINTS" id="PR01435">
    <property type="entry name" value="NPOXDRDTASE5"/>
</dbReference>
<evidence type="ECO:0000259" key="20">
    <source>
        <dbReference type="Pfam" id="PF06455"/>
    </source>
</evidence>
<evidence type="ECO:0000259" key="18">
    <source>
        <dbReference type="Pfam" id="PF00361"/>
    </source>
</evidence>
<evidence type="ECO:0000256" key="8">
    <source>
        <dbReference type="ARBA" id="ARBA00022792"/>
    </source>
</evidence>
<comment type="similarity">
    <text evidence="17">Belongs to the complex I subunit 5 family.</text>
</comment>
<feature type="transmembrane region" description="Helical" evidence="17">
    <location>
        <begin position="274"/>
        <end position="292"/>
    </location>
</feature>
<evidence type="ECO:0000256" key="9">
    <source>
        <dbReference type="ARBA" id="ARBA00022967"/>
    </source>
</evidence>
<dbReference type="GO" id="GO:0008137">
    <property type="term" value="F:NADH dehydrogenase (ubiquinone) activity"/>
    <property type="evidence" value="ECO:0007669"/>
    <property type="project" value="UniProtKB-EC"/>
</dbReference>
<evidence type="ECO:0000256" key="16">
    <source>
        <dbReference type="ARBA" id="ARBA00049551"/>
    </source>
</evidence>
<dbReference type="GO" id="GO:0015990">
    <property type="term" value="P:electron transport coupled proton transport"/>
    <property type="evidence" value="ECO:0007669"/>
    <property type="project" value="TreeGrafter"/>
</dbReference>
<dbReference type="InterPro" id="IPR003945">
    <property type="entry name" value="NU5C-like"/>
</dbReference>
<dbReference type="Pfam" id="PF00662">
    <property type="entry name" value="Proton_antipo_N"/>
    <property type="match status" value="1"/>
</dbReference>
<dbReference type="GO" id="GO:0042773">
    <property type="term" value="P:ATP synthesis coupled electron transport"/>
    <property type="evidence" value="ECO:0007669"/>
    <property type="project" value="InterPro"/>
</dbReference>
<feature type="transmembrane region" description="Helical" evidence="17">
    <location>
        <begin position="341"/>
        <end position="363"/>
    </location>
</feature>
<feature type="transmembrane region" description="Helical" evidence="17">
    <location>
        <begin position="488"/>
        <end position="512"/>
    </location>
</feature>
<feature type="transmembrane region" description="Helical" evidence="17">
    <location>
        <begin position="560"/>
        <end position="579"/>
    </location>
</feature>
<geneLocation type="mitochondrion" evidence="21"/>
<feature type="transmembrane region" description="Helical" evidence="17">
    <location>
        <begin position="12"/>
        <end position="38"/>
    </location>
</feature>
<evidence type="ECO:0000256" key="17">
    <source>
        <dbReference type="RuleBase" id="RU003404"/>
    </source>
</evidence>
<feature type="transmembrane region" description="Helical" evidence="17">
    <location>
        <begin position="91"/>
        <end position="108"/>
    </location>
</feature>
<comment type="function">
    <text evidence="17">Core subunit of the mitochondrial membrane respiratory chain NADH dehydrogenase (Complex I) which catalyzes electron transfer from NADH through the respiratory chain, using ubiquinone as an electron acceptor. Essential for the catalytic activity and assembly of complex I.</text>
</comment>
<feature type="transmembrane region" description="Helical" evidence="17">
    <location>
        <begin position="458"/>
        <end position="476"/>
    </location>
</feature>
<dbReference type="RefSeq" id="YP_009176722.1">
    <property type="nucleotide sequence ID" value="NC_028219.1"/>
</dbReference>
<evidence type="ECO:0000256" key="3">
    <source>
        <dbReference type="ARBA" id="ARBA00012944"/>
    </source>
</evidence>
<dbReference type="AlphaFoldDB" id="A0A0N7HXI7"/>
<dbReference type="EMBL" id="KT382823">
    <property type="protein sequence ID" value="ALJ02437.1"/>
    <property type="molecule type" value="Genomic_DNA"/>
</dbReference>
<feature type="transmembrane region" description="Helical" evidence="17">
    <location>
        <begin position="114"/>
        <end position="132"/>
    </location>
</feature>
<feature type="transmembrane region" description="Helical" evidence="17">
    <location>
        <begin position="375"/>
        <end position="400"/>
    </location>
</feature>
<keyword evidence="5 17" id="KW-0813">Transport</keyword>
<keyword evidence="15 17" id="KW-0472">Membrane</keyword>
<feature type="transmembrane region" description="Helical" evidence="17">
    <location>
        <begin position="217"/>
        <end position="235"/>
    </location>
</feature>
<evidence type="ECO:0000256" key="12">
    <source>
        <dbReference type="ARBA" id="ARBA00023027"/>
    </source>
</evidence>
<reference evidence="21" key="1">
    <citation type="submission" date="2015-08" db="EMBL/GenBank/DDBJ databases">
        <title>Characterization of the mitochondrial genomes of 12 Anopheles species and their phylogenetic implications.</title>
        <authorList>
            <person name="Peng X.-Y."/>
            <person name="Qian Z.-Q."/>
        </authorList>
    </citation>
    <scope>NUCLEOTIDE SEQUENCE</scope>
</reference>
<keyword evidence="9" id="KW-1278">Translocase</keyword>
<dbReference type="Pfam" id="PF00361">
    <property type="entry name" value="Proton_antipo_M"/>
    <property type="match status" value="1"/>
</dbReference>
<dbReference type="Pfam" id="PF06455">
    <property type="entry name" value="NADH5_C"/>
    <property type="match status" value="1"/>
</dbReference>
<keyword evidence="14 17" id="KW-0496">Mitochondrion</keyword>
<keyword evidence="12 17" id="KW-0520">NAD</keyword>
<dbReference type="InterPro" id="IPR001750">
    <property type="entry name" value="ND/Mrp_TM"/>
</dbReference>
<feature type="domain" description="NADH-Ubiquinone oxidoreductase (complex I) chain 5 N-terminal" evidence="19">
    <location>
        <begin position="43"/>
        <end position="91"/>
    </location>
</feature>
<protein>
    <recommendedName>
        <fullName evidence="4 17">NADH-ubiquinone oxidoreductase chain 5</fullName>
        <ecNumber evidence="3 17">7.1.1.2</ecNumber>
    </recommendedName>
</protein>
<accession>A0A0N7HXI7</accession>
<evidence type="ECO:0000256" key="5">
    <source>
        <dbReference type="ARBA" id="ARBA00022448"/>
    </source>
</evidence>
<evidence type="ECO:0000256" key="15">
    <source>
        <dbReference type="ARBA" id="ARBA00023136"/>
    </source>
</evidence>
<gene>
    <name evidence="21" type="primary">ND5</name>
</gene>
<feature type="domain" description="NADH dehydrogenase subunit 5 C-terminal" evidence="20">
    <location>
        <begin position="395"/>
        <end position="575"/>
    </location>
</feature>
<dbReference type="InterPro" id="IPR010934">
    <property type="entry name" value="NADH_DH_su5_C"/>
</dbReference>
<comment type="subcellular location">
    <subcellularLocation>
        <location evidence="2">Mitochondrion inner membrane</location>
        <topology evidence="2">Multi-pass membrane protein</topology>
    </subcellularLocation>
</comment>
<keyword evidence="7 17" id="KW-0812">Transmembrane</keyword>
<comment type="catalytic activity">
    <reaction evidence="16 17">
        <text>a ubiquinone + NADH + 5 H(+)(in) = a ubiquinol + NAD(+) + 4 H(+)(out)</text>
        <dbReference type="Rhea" id="RHEA:29091"/>
        <dbReference type="Rhea" id="RHEA-COMP:9565"/>
        <dbReference type="Rhea" id="RHEA-COMP:9566"/>
        <dbReference type="ChEBI" id="CHEBI:15378"/>
        <dbReference type="ChEBI" id="CHEBI:16389"/>
        <dbReference type="ChEBI" id="CHEBI:17976"/>
        <dbReference type="ChEBI" id="CHEBI:57540"/>
        <dbReference type="ChEBI" id="CHEBI:57945"/>
        <dbReference type="EC" id="7.1.1.2"/>
    </reaction>
</comment>
<dbReference type="CTD" id="4540"/>
<dbReference type="PRINTS" id="PR01434">
    <property type="entry name" value="NADHDHGNASE5"/>
</dbReference>
<evidence type="ECO:0000256" key="2">
    <source>
        <dbReference type="ARBA" id="ARBA00004448"/>
    </source>
</evidence>
<proteinExistence type="inferred from homology"/>
<feature type="transmembrane region" description="Helical" evidence="17">
    <location>
        <begin position="58"/>
        <end position="79"/>
    </location>
</feature>
<keyword evidence="10" id="KW-0249">Electron transport</keyword>